<keyword evidence="6" id="KW-0067">ATP-binding</keyword>
<dbReference type="InterPro" id="IPR051314">
    <property type="entry name" value="AAA_ATPase_RarA/MGS1/WRNIP1"/>
</dbReference>
<dbReference type="InterPro" id="IPR032423">
    <property type="entry name" value="AAA_assoc_2"/>
</dbReference>
<dbReference type="CDD" id="cd00009">
    <property type="entry name" value="AAA"/>
    <property type="match status" value="1"/>
</dbReference>
<proteinExistence type="inferred from homology"/>
<dbReference type="Gene3D" id="1.10.3710.10">
    <property type="entry name" value="DNA polymerase III clamp loader subunits, C-terminal domain"/>
    <property type="match status" value="1"/>
</dbReference>
<dbReference type="InterPro" id="IPR027417">
    <property type="entry name" value="P-loop_NTPase"/>
</dbReference>
<name>A0A0X8XC35_HALHR</name>
<dbReference type="PANTHER" id="PTHR13779:SF7">
    <property type="entry name" value="ATPASE WRNIP1"/>
    <property type="match status" value="1"/>
</dbReference>
<dbReference type="GO" id="GO:0003677">
    <property type="term" value="F:DNA binding"/>
    <property type="evidence" value="ECO:0007669"/>
    <property type="project" value="InterPro"/>
</dbReference>
<evidence type="ECO:0000256" key="6">
    <source>
        <dbReference type="ARBA" id="ARBA00022840"/>
    </source>
</evidence>
<keyword evidence="5" id="KW-0547">Nucleotide-binding</keyword>
<dbReference type="GO" id="GO:0008047">
    <property type="term" value="F:enzyme activator activity"/>
    <property type="evidence" value="ECO:0007669"/>
    <property type="project" value="TreeGrafter"/>
</dbReference>
<evidence type="ECO:0000256" key="4">
    <source>
        <dbReference type="ARBA" id="ARBA00022705"/>
    </source>
</evidence>
<evidence type="ECO:0000259" key="7">
    <source>
        <dbReference type="SMART" id="SM00382"/>
    </source>
</evidence>
<reference evidence="8" key="1">
    <citation type="submission" date="2016-02" db="EMBL/GenBank/DDBJ databases">
        <title>Halorhodospira halochloris DSM-1059 complete genome, version 2.</title>
        <authorList>
            <person name="Tsukatani Y."/>
        </authorList>
    </citation>
    <scope>NUCLEOTIDE SEQUENCE</scope>
    <source>
        <strain evidence="8">DSM 1059</strain>
    </source>
</reference>
<dbReference type="Gene3D" id="3.40.50.300">
    <property type="entry name" value="P-loop containing nucleotide triphosphate hydrolases"/>
    <property type="match status" value="1"/>
</dbReference>
<keyword evidence="4" id="KW-0235">DNA replication</keyword>
<feature type="domain" description="AAA+ ATPase" evidence="7">
    <location>
        <begin position="42"/>
        <end position="158"/>
    </location>
</feature>
<dbReference type="InterPro" id="IPR003593">
    <property type="entry name" value="AAA+_ATPase"/>
</dbReference>
<evidence type="ECO:0000313" key="8">
    <source>
        <dbReference type="EMBL" id="BAU57519.2"/>
    </source>
</evidence>
<dbReference type="GO" id="GO:0000731">
    <property type="term" value="P:DNA synthesis involved in DNA repair"/>
    <property type="evidence" value="ECO:0007669"/>
    <property type="project" value="TreeGrafter"/>
</dbReference>
<evidence type="ECO:0000256" key="2">
    <source>
        <dbReference type="ARBA" id="ARBA00008959"/>
    </source>
</evidence>
<dbReference type="GO" id="GO:0005524">
    <property type="term" value="F:ATP binding"/>
    <property type="evidence" value="ECO:0007669"/>
    <property type="project" value="UniProtKB-KW"/>
</dbReference>
<keyword evidence="8" id="KW-0378">Hydrolase</keyword>
<comment type="similarity">
    <text evidence="2">Belongs to the AAA ATPase family. RarA/MGS1/WRNIP1 subfamily.</text>
</comment>
<dbReference type="Pfam" id="PF12002">
    <property type="entry name" value="MgsA_C"/>
    <property type="match status" value="1"/>
</dbReference>
<dbReference type="Proteomes" id="UP000218890">
    <property type="component" value="Chromosome"/>
</dbReference>
<dbReference type="Pfam" id="PF00004">
    <property type="entry name" value="AAA"/>
    <property type="match status" value="1"/>
</dbReference>
<evidence type="ECO:0000256" key="3">
    <source>
        <dbReference type="ARBA" id="ARBA00020776"/>
    </source>
</evidence>
<dbReference type="GO" id="GO:0016887">
    <property type="term" value="F:ATP hydrolysis activity"/>
    <property type="evidence" value="ECO:0007669"/>
    <property type="project" value="InterPro"/>
</dbReference>
<dbReference type="Gene3D" id="1.20.272.10">
    <property type="match status" value="1"/>
</dbReference>
<dbReference type="SMART" id="SM00382">
    <property type="entry name" value="AAA"/>
    <property type="match status" value="1"/>
</dbReference>
<gene>
    <name evidence="8" type="ORF">HH1059_08260</name>
</gene>
<dbReference type="GO" id="GO:0017116">
    <property type="term" value="F:single-stranded DNA helicase activity"/>
    <property type="evidence" value="ECO:0007669"/>
    <property type="project" value="TreeGrafter"/>
</dbReference>
<protein>
    <recommendedName>
        <fullName evidence="3">Replication-associated recombination protein A</fullName>
    </recommendedName>
</protein>
<dbReference type="FunFam" id="3.40.50.300:FF:000137">
    <property type="entry name" value="Replication-associated recombination protein A"/>
    <property type="match status" value="1"/>
</dbReference>
<dbReference type="KEGG" id="hhk:HH1059_08260"/>
<dbReference type="InterPro" id="IPR003959">
    <property type="entry name" value="ATPase_AAA_core"/>
</dbReference>
<dbReference type="CDD" id="cd18139">
    <property type="entry name" value="HLD_clamp_RarA"/>
    <property type="match status" value="1"/>
</dbReference>
<dbReference type="Gene3D" id="1.10.8.60">
    <property type="match status" value="1"/>
</dbReference>
<dbReference type="GO" id="GO:0006261">
    <property type="term" value="P:DNA-templated DNA replication"/>
    <property type="evidence" value="ECO:0007669"/>
    <property type="project" value="TreeGrafter"/>
</dbReference>
<organism evidence="8 9">
    <name type="scientific">Halorhodospira halochloris</name>
    <name type="common">Ectothiorhodospira halochloris</name>
    <dbReference type="NCBI Taxonomy" id="1052"/>
    <lineage>
        <taxon>Bacteria</taxon>
        <taxon>Pseudomonadati</taxon>
        <taxon>Pseudomonadota</taxon>
        <taxon>Gammaproteobacteria</taxon>
        <taxon>Chromatiales</taxon>
        <taxon>Ectothiorhodospiraceae</taxon>
        <taxon>Halorhodospira</taxon>
    </lineage>
</organism>
<dbReference type="FunFam" id="1.20.272.10:FF:000001">
    <property type="entry name" value="Putative AAA family ATPase"/>
    <property type="match status" value="1"/>
</dbReference>
<evidence type="ECO:0000313" key="9">
    <source>
        <dbReference type="Proteomes" id="UP000218890"/>
    </source>
</evidence>
<dbReference type="SUPFAM" id="SSF52540">
    <property type="entry name" value="P-loop containing nucleoside triphosphate hydrolases"/>
    <property type="match status" value="1"/>
</dbReference>
<dbReference type="PANTHER" id="PTHR13779">
    <property type="entry name" value="WERNER HELICASE-INTERACTING PROTEIN 1 FAMILY MEMBER"/>
    <property type="match status" value="1"/>
</dbReference>
<keyword evidence="8" id="KW-0347">Helicase</keyword>
<sequence length="430" mass="46877">MRPDPAVPLAERMRPQSIDELAGQGHLLADGRALASSVAAGKPHSMILWGPPGSGKTTLARLVASHADALLLNLSAVNAGVKEIRSAMETAGAGRQRGQRTVLFVDEVHRFNKAQQDAFLPYVEDGTVTFVGATTENPSFELNKALLSRSRVYVLRQLDEQALAVLLQRALADSDRGLGQLGLTITESAQQLLLRAADGDARRLLTALEIAADLCPSSCIDEQVIAEAVSGGGVRRFDKGGDDFYDQISALHKSIRGSDPDAGLYWLARMLDSGCDPLYIARRLIRFASEDVGNADPRALQLALDGAEAYERLGSPEGDLALAHAVAYLAAVPKSNRVYIAYQQAVEDVREHGSLEVPVHLRNAPTGLMKELGYGKEYRYAHNEPEAYAAGVQYMPDELAGRRYYEPSDRGLEKRMLERFARLRARDRDS</sequence>
<dbReference type="InterPro" id="IPR008921">
    <property type="entry name" value="DNA_pol3_clamp-load_cplx_C"/>
</dbReference>
<dbReference type="AlphaFoldDB" id="A0A0X8XC35"/>
<dbReference type="Pfam" id="PF16193">
    <property type="entry name" value="AAA_assoc_2"/>
    <property type="match status" value="1"/>
</dbReference>
<keyword evidence="9" id="KW-1185">Reference proteome</keyword>
<evidence type="ECO:0000256" key="1">
    <source>
        <dbReference type="ARBA" id="ARBA00002393"/>
    </source>
</evidence>
<accession>A0A0X8XC35</accession>
<evidence type="ECO:0000256" key="5">
    <source>
        <dbReference type="ARBA" id="ARBA00022741"/>
    </source>
</evidence>
<comment type="function">
    <text evidence="1">DNA-dependent ATPase that plays important roles in cellular responses to stalled DNA replication processes.</text>
</comment>
<dbReference type="InterPro" id="IPR021886">
    <property type="entry name" value="MgsA_C"/>
</dbReference>
<dbReference type="EMBL" id="AP017372">
    <property type="protein sequence ID" value="BAU57519.2"/>
    <property type="molecule type" value="Genomic_DNA"/>
</dbReference>
<dbReference type="SUPFAM" id="SSF48019">
    <property type="entry name" value="post-AAA+ oligomerization domain-like"/>
    <property type="match status" value="1"/>
</dbReference>